<keyword evidence="3" id="KW-1185">Reference proteome</keyword>
<keyword evidence="1" id="KW-0732">Signal</keyword>
<proteinExistence type="predicted"/>
<evidence type="ECO:0000313" key="2">
    <source>
        <dbReference type="EMBL" id="AYG78288.1"/>
    </source>
</evidence>
<gene>
    <name evidence="2" type="ORF">DWB77_00395</name>
</gene>
<protein>
    <recommendedName>
        <fullName evidence="4">Peptidase inhibitor family I36</fullName>
    </recommendedName>
</protein>
<name>A0A387HCC7_9ACTN</name>
<organism evidence="2 3">
    <name type="scientific">Streptomyces hundungensis</name>
    <dbReference type="NCBI Taxonomy" id="1077946"/>
    <lineage>
        <taxon>Bacteria</taxon>
        <taxon>Bacillati</taxon>
        <taxon>Actinomycetota</taxon>
        <taxon>Actinomycetes</taxon>
        <taxon>Kitasatosporales</taxon>
        <taxon>Streptomycetaceae</taxon>
        <taxon>Streptomyces</taxon>
    </lineage>
</organism>
<dbReference type="OrthoDB" id="4247147at2"/>
<feature type="signal peptide" evidence="1">
    <location>
        <begin position="1"/>
        <end position="26"/>
    </location>
</feature>
<dbReference type="EMBL" id="CP032698">
    <property type="protein sequence ID" value="AYG78288.1"/>
    <property type="molecule type" value="Genomic_DNA"/>
</dbReference>
<dbReference type="KEGG" id="shun:DWB77_00395"/>
<accession>A0A387HCC7</accession>
<dbReference type="Proteomes" id="UP000271554">
    <property type="component" value="Chromosome"/>
</dbReference>
<evidence type="ECO:0008006" key="4">
    <source>
        <dbReference type="Google" id="ProtNLM"/>
    </source>
</evidence>
<evidence type="ECO:0000313" key="3">
    <source>
        <dbReference type="Proteomes" id="UP000271554"/>
    </source>
</evidence>
<evidence type="ECO:0000256" key="1">
    <source>
        <dbReference type="SAM" id="SignalP"/>
    </source>
</evidence>
<reference evidence="2 3" key="1">
    <citation type="submission" date="2018-10" db="EMBL/GenBank/DDBJ databases">
        <title>Relationship between Morphology and Antimicrobial Activity in Streptomyces.</title>
        <authorList>
            <person name="Kang H.J."/>
            <person name="Kim S.B."/>
        </authorList>
    </citation>
    <scope>NUCLEOTIDE SEQUENCE [LARGE SCALE GENOMIC DNA]</scope>
    <source>
        <strain evidence="2 3">BH38</strain>
    </source>
</reference>
<dbReference type="Pfam" id="PF03995">
    <property type="entry name" value="Inhibitor_I36"/>
    <property type="match status" value="1"/>
</dbReference>
<dbReference type="RefSeq" id="WP_120719594.1">
    <property type="nucleotide sequence ID" value="NZ_CP032698.1"/>
</dbReference>
<dbReference type="AlphaFoldDB" id="A0A387HCC7"/>
<feature type="chain" id="PRO_5017430585" description="Peptidase inhibitor family I36" evidence="1">
    <location>
        <begin position="27"/>
        <end position="129"/>
    </location>
</feature>
<dbReference type="Gene3D" id="2.60.20.10">
    <property type="entry name" value="Crystallins"/>
    <property type="match status" value="1"/>
</dbReference>
<sequence>MFVPRKLLLTAVTLAGTVALVQPSSAAQSAPAPSLGSATGSAGPAAASWHAFASTGFSGLDTYFSGNPGECKYVGDNWNDRIRSARTEVATRRVELWDNYNCTGGAIIIDGSGYNSIGAWVSAYRIVNE</sequence>